<protein>
    <submittedName>
        <fullName evidence="2">Uncharacterized protein</fullName>
    </submittedName>
</protein>
<feature type="non-terminal residue" evidence="2">
    <location>
        <position position="181"/>
    </location>
</feature>
<evidence type="ECO:0000256" key="1">
    <source>
        <dbReference type="SAM" id="Coils"/>
    </source>
</evidence>
<accession>A0A146KH84</accession>
<keyword evidence="1" id="KW-0175">Coiled coil</keyword>
<name>A0A146KH84_9EUKA</name>
<organism evidence="2">
    <name type="scientific">Trepomonas sp. PC1</name>
    <dbReference type="NCBI Taxonomy" id="1076344"/>
    <lineage>
        <taxon>Eukaryota</taxon>
        <taxon>Metamonada</taxon>
        <taxon>Diplomonadida</taxon>
        <taxon>Hexamitidae</taxon>
        <taxon>Hexamitinae</taxon>
        <taxon>Trepomonas</taxon>
    </lineage>
</organism>
<feature type="coiled-coil region" evidence="1">
    <location>
        <begin position="45"/>
        <end position="131"/>
    </location>
</feature>
<proteinExistence type="predicted"/>
<sequence length="181" mass="21260">MLQQQISNKNAEIALLKTQNLMNSRQNDLTESQMRLADSEKDIMISQLDNQLRLANEELLEIHEQQLDQAKTKRLTEEDQYNIPENIQKLNELEADIQLMRNTMAEEENKKQNDREEIIILQEENELLRKRISYLEESLTQIRKCFTGMTSVCQSAENRIVDLLDNGRQLDITIGQGRVEW</sequence>
<evidence type="ECO:0000313" key="2">
    <source>
        <dbReference type="EMBL" id="JAP95214.1"/>
    </source>
</evidence>
<gene>
    <name evidence="2" type="ORF">TPC1_11871</name>
</gene>
<dbReference type="EMBL" id="GDID01001392">
    <property type="protein sequence ID" value="JAP95214.1"/>
    <property type="molecule type" value="Transcribed_RNA"/>
</dbReference>
<reference evidence="2" key="1">
    <citation type="submission" date="2015-07" db="EMBL/GenBank/DDBJ databases">
        <title>Adaptation to a free-living lifestyle via gene acquisitions in the diplomonad Trepomonas sp. PC1.</title>
        <authorList>
            <person name="Xu F."/>
            <person name="Jerlstrom-Hultqvist J."/>
            <person name="Kolisko M."/>
            <person name="Simpson A.G.B."/>
            <person name="Roger A.J."/>
            <person name="Svard S.G."/>
            <person name="Andersson J.O."/>
        </authorList>
    </citation>
    <scope>NUCLEOTIDE SEQUENCE</scope>
    <source>
        <strain evidence="2">PC1</strain>
    </source>
</reference>
<dbReference type="AlphaFoldDB" id="A0A146KH84"/>